<accession>A0A4Y7JUQ4</accession>
<protein>
    <submittedName>
        <fullName evidence="1">Uncharacterized protein</fullName>
    </submittedName>
</protein>
<evidence type="ECO:0000313" key="2">
    <source>
        <dbReference type="Proteomes" id="UP000316621"/>
    </source>
</evidence>
<reference evidence="1 2" key="1">
    <citation type="journal article" date="2018" name="Science">
        <title>The opium poppy genome and morphinan production.</title>
        <authorList>
            <person name="Guo L."/>
            <person name="Winzer T."/>
            <person name="Yang X."/>
            <person name="Li Y."/>
            <person name="Ning Z."/>
            <person name="He Z."/>
            <person name="Teodor R."/>
            <person name="Lu Y."/>
            <person name="Bowser T.A."/>
            <person name="Graham I.A."/>
            <person name="Ye K."/>
        </authorList>
    </citation>
    <scope>NUCLEOTIDE SEQUENCE [LARGE SCALE GENOMIC DNA]</scope>
    <source>
        <strain evidence="2">cv. HN1</strain>
        <tissue evidence="1">Leaves</tissue>
    </source>
</reference>
<dbReference type="EMBL" id="CM010719">
    <property type="protein sequence ID" value="RZC63499.1"/>
    <property type="molecule type" value="Genomic_DNA"/>
</dbReference>
<dbReference type="Gramene" id="RZC63499">
    <property type="protein sequence ID" value="RZC63499"/>
    <property type="gene ID" value="C5167_025254"/>
</dbReference>
<dbReference type="Proteomes" id="UP000316621">
    <property type="component" value="Chromosome 5"/>
</dbReference>
<sequence length="111" mass="12380">MFSLSSQIILQVRNAGRAVVSERMRRRLRHRKHIVQDNSESASSCNEKVTNSRLNKNDVAAEEVDIDIVIADLEGVDDYIEEEELEGEGGLLSEYDSEDEGIILGGDSDID</sequence>
<evidence type="ECO:0000313" key="1">
    <source>
        <dbReference type="EMBL" id="RZC63499.1"/>
    </source>
</evidence>
<dbReference type="AlphaFoldDB" id="A0A4Y7JUQ4"/>
<keyword evidence="2" id="KW-1185">Reference proteome</keyword>
<name>A0A4Y7JUQ4_PAPSO</name>
<gene>
    <name evidence="1" type="ORF">C5167_025254</name>
</gene>
<proteinExistence type="predicted"/>
<organism evidence="1 2">
    <name type="scientific">Papaver somniferum</name>
    <name type="common">Opium poppy</name>
    <dbReference type="NCBI Taxonomy" id="3469"/>
    <lineage>
        <taxon>Eukaryota</taxon>
        <taxon>Viridiplantae</taxon>
        <taxon>Streptophyta</taxon>
        <taxon>Embryophyta</taxon>
        <taxon>Tracheophyta</taxon>
        <taxon>Spermatophyta</taxon>
        <taxon>Magnoliopsida</taxon>
        <taxon>Ranunculales</taxon>
        <taxon>Papaveraceae</taxon>
        <taxon>Papaveroideae</taxon>
        <taxon>Papaver</taxon>
    </lineage>
</organism>